<dbReference type="EMBL" id="JBHTCK010000001">
    <property type="protein sequence ID" value="MFC7349881.1"/>
    <property type="molecule type" value="Genomic_DNA"/>
</dbReference>
<dbReference type="Pfam" id="PF13704">
    <property type="entry name" value="Glyco_tranf_2_4"/>
    <property type="match status" value="1"/>
</dbReference>
<protein>
    <submittedName>
        <fullName evidence="1">Glycosyltransferase family 2 protein</fullName>
    </submittedName>
</protein>
<dbReference type="Proteomes" id="UP001596509">
    <property type="component" value="Unassembled WGS sequence"/>
</dbReference>
<dbReference type="RefSeq" id="WP_230543341.1">
    <property type="nucleotide sequence ID" value="NZ_JBHTCK010000001.1"/>
</dbReference>
<comment type="caution">
    <text evidence="1">The sequence shown here is derived from an EMBL/GenBank/DDBJ whole genome shotgun (WGS) entry which is preliminary data.</text>
</comment>
<organism evidence="1 2">
    <name type="scientific">Streptomyces caviscabies</name>
    <dbReference type="NCBI Taxonomy" id="90079"/>
    <lineage>
        <taxon>Bacteria</taxon>
        <taxon>Bacillati</taxon>
        <taxon>Actinomycetota</taxon>
        <taxon>Actinomycetes</taxon>
        <taxon>Kitasatosporales</taxon>
        <taxon>Streptomycetaceae</taxon>
        <taxon>Streptomyces</taxon>
    </lineage>
</organism>
<sequence>MLSAPPPLIAVVGPVEPSLLAAWVRHYRWLGIERFLIAFHFPEHVPVQQRHELQATSRELGIVPTGTSLGPWHEHTNTLLRDALRHQAGSGWHLLADADEFQQYPVLLNEVIAQAEDSGRRVVGGLMLDRIAASGRLADWAAHGDLDIAYPFGGHLTHRLLHGDPRKIVLARHDVAVSSGNHRAPGLRPDVDRICAVHHFKWRSGVLDDLRRRVRHFSTGTWQEQTPAVRDEASRLLSHVDQHGGLINTSDQRFAFRRVSLDRQPYNWSDEARSIFTTWRPNVGHLPGFETMKAPTHSSSRKD</sequence>
<gene>
    <name evidence="1" type="ORF">ACFQW9_04490</name>
</gene>
<name>A0ABW2MAG2_9ACTN</name>
<reference evidence="2" key="1">
    <citation type="journal article" date="2019" name="Int. J. Syst. Evol. Microbiol.">
        <title>The Global Catalogue of Microorganisms (GCM) 10K type strain sequencing project: providing services to taxonomists for standard genome sequencing and annotation.</title>
        <authorList>
            <consortium name="The Broad Institute Genomics Platform"/>
            <consortium name="The Broad Institute Genome Sequencing Center for Infectious Disease"/>
            <person name="Wu L."/>
            <person name="Ma J."/>
        </authorList>
    </citation>
    <scope>NUCLEOTIDE SEQUENCE [LARGE SCALE GENOMIC DNA]</scope>
    <source>
        <strain evidence="2">ICMP 19430</strain>
    </source>
</reference>
<keyword evidence="2" id="KW-1185">Reference proteome</keyword>
<evidence type="ECO:0000313" key="2">
    <source>
        <dbReference type="Proteomes" id="UP001596509"/>
    </source>
</evidence>
<proteinExistence type="predicted"/>
<evidence type="ECO:0000313" key="1">
    <source>
        <dbReference type="EMBL" id="MFC7349881.1"/>
    </source>
</evidence>
<accession>A0ABW2MAG2</accession>